<gene>
    <name evidence="3" type="ORF">CE139_19145</name>
</gene>
<name>A0A2Z5AGS6_9PSED</name>
<accession>A0A2Z5AGS6</accession>
<evidence type="ECO:0000313" key="4">
    <source>
        <dbReference type="Proteomes" id="UP000250579"/>
    </source>
</evidence>
<dbReference type="Proteomes" id="UP000250579">
    <property type="component" value="Chromosome"/>
</dbReference>
<dbReference type="Pfam" id="PF10671">
    <property type="entry name" value="TcpQ"/>
    <property type="match status" value="1"/>
</dbReference>
<reference evidence="3 4" key="1">
    <citation type="submission" date="2017-06" db="EMBL/GenBank/DDBJ databases">
        <title>Evolution towards high GC content and high-temperature stress adaptation in endophytic Pseudomonas oryzihabitans impacted its plant-growth promoting traits.</title>
        <authorList>
            <person name="Nascimento F.X."/>
        </authorList>
    </citation>
    <scope>NUCLEOTIDE SEQUENCE [LARGE SCALE GENOMIC DNA]</scope>
    <source>
        <strain evidence="3 4">MS8</strain>
    </source>
</reference>
<dbReference type="AlphaFoldDB" id="A0A2Z5AGS6"/>
<evidence type="ECO:0000313" key="3">
    <source>
        <dbReference type="EMBL" id="AXA69056.1"/>
    </source>
</evidence>
<evidence type="ECO:0000259" key="2">
    <source>
        <dbReference type="Pfam" id="PF10671"/>
    </source>
</evidence>
<proteinExistence type="predicted"/>
<feature type="domain" description="Toxin co-regulated pilus biosynthesis protein Q C-terminal" evidence="2">
    <location>
        <begin position="182"/>
        <end position="261"/>
    </location>
</feature>
<protein>
    <recommendedName>
        <fullName evidence="2">Toxin co-regulated pilus biosynthesis protein Q C-terminal domain-containing protein</fullName>
    </recommendedName>
</protein>
<evidence type="ECO:0000256" key="1">
    <source>
        <dbReference type="SAM" id="MobiDB-lite"/>
    </source>
</evidence>
<sequence>MLRAASGLSTARGPVLCSGARTGQQANRSARQHCRGDRGHRPGSQAAGDPPAPCEDRGSKRFRTEHLCSCSSQTSARRCGADIRAGSNARDDGASQAISNRPPGAGHLSCRCSVCIQASPAPTVAPSHQVPKPAVVIAAGAITVAPHPSVAALAPAKTAASAPADYSLPSVRLTEPASVIAQTWDAPVGSNLRRTVEAWAKRAGWQVVWTADDLDHPIEAALHFKRTFAEAIAQVYPLYDDARRSFIVDGSSSQRIVHVSERKKS</sequence>
<dbReference type="InterPro" id="IPR018927">
    <property type="entry name" value="Pilus_synth_Q_C"/>
</dbReference>
<dbReference type="EMBL" id="CP022198">
    <property type="protein sequence ID" value="AXA69056.1"/>
    <property type="molecule type" value="Genomic_DNA"/>
</dbReference>
<dbReference type="Gene3D" id="3.55.50.70">
    <property type="match status" value="1"/>
</dbReference>
<organism evidence="3 4">
    <name type="scientific">Pseudomonas oryzihabitans</name>
    <dbReference type="NCBI Taxonomy" id="47885"/>
    <lineage>
        <taxon>Bacteria</taxon>
        <taxon>Pseudomonadati</taxon>
        <taxon>Pseudomonadota</taxon>
        <taxon>Gammaproteobacteria</taxon>
        <taxon>Pseudomonadales</taxon>
        <taxon>Pseudomonadaceae</taxon>
        <taxon>Pseudomonas</taxon>
    </lineage>
</organism>
<feature type="region of interest" description="Disordered" evidence="1">
    <location>
        <begin position="1"/>
        <end position="58"/>
    </location>
</feature>